<dbReference type="SMART" id="SM01321">
    <property type="entry name" value="Y1_Tnp"/>
    <property type="match status" value="1"/>
</dbReference>
<protein>
    <submittedName>
        <fullName evidence="2">Transposase IS200 family protein</fullName>
    </submittedName>
</protein>
<dbReference type="InterPro" id="IPR036515">
    <property type="entry name" value="Transposase_17_sf"/>
</dbReference>
<dbReference type="Proteomes" id="UP000237662">
    <property type="component" value="Unassembled WGS sequence"/>
</dbReference>
<proteinExistence type="predicted"/>
<dbReference type="InterPro" id="IPR002686">
    <property type="entry name" value="Transposase_17"/>
</dbReference>
<organism evidence="2 3">
    <name type="scientific">Neolewinella xylanilytica</name>
    <dbReference type="NCBI Taxonomy" id="1514080"/>
    <lineage>
        <taxon>Bacteria</taxon>
        <taxon>Pseudomonadati</taxon>
        <taxon>Bacteroidota</taxon>
        <taxon>Saprospiria</taxon>
        <taxon>Saprospirales</taxon>
        <taxon>Lewinellaceae</taxon>
        <taxon>Neolewinella</taxon>
    </lineage>
</organism>
<dbReference type="EMBL" id="PTJC01000005">
    <property type="protein sequence ID" value="PPK87906.1"/>
    <property type="molecule type" value="Genomic_DNA"/>
</dbReference>
<evidence type="ECO:0000259" key="1">
    <source>
        <dbReference type="SMART" id="SM01321"/>
    </source>
</evidence>
<dbReference type="GO" id="GO:0043565">
    <property type="term" value="F:sequence-specific DNA binding"/>
    <property type="evidence" value="ECO:0007669"/>
    <property type="project" value="TreeGrafter"/>
</dbReference>
<dbReference type="PANTHER" id="PTHR36966">
    <property type="entry name" value="REP-ASSOCIATED TYROSINE TRANSPOSASE"/>
    <property type="match status" value="1"/>
</dbReference>
<dbReference type="GO" id="GO:0004803">
    <property type="term" value="F:transposase activity"/>
    <property type="evidence" value="ECO:0007669"/>
    <property type="project" value="InterPro"/>
</dbReference>
<reference evidence="2 3" key="1">
    <citation type="submission" date="2018-02" db="EMBL/GenBank/DDBJ databases">
        <title>Genomic Encyclopedia of Archaeal and Bacterial Type Strains, Phase II (KMG-II): from individual species to whole genera.</title>
        <authorList>
            <person name="Goeker M."/>
        </authorList>
    </citation>
    <scope>NUCLEOTIDE SEQUENCE [LARGE SCALE GENOMIC DNA]</scope>
    <source>
        <strain evidence="2 3">DSM 29526</strain>
    </source>
</reference>
<accession>A0A2S6I8S9</accession>
<feature type="domain" description="Transposase IS200-like" evidence="1">
    <location>
        <begin position="24"/>
        <end position="211"/>
    </location>
</feature>
<evidence type="ECO:0000313" key="2">
    <source>
        <dbReference type="EMBL" id="PPK87906.1"/>
    </source>
</evidence>
<comment type="caution">
    <text evidence="2">The sequence shown here is derived from an EMBL/GenBank/DDBJ whole genome shotgun (WGS) entry which is preliminary data.</text>
</comment>
<dbReference type="InterPro" id="IPR052715">
    <property type="entry name" value="RAYT_transposase"/>
</dbReference>
<dbReference type="AlphaFoldDB" id="A0A2S6I8S9"/>
<name>A0A2S6I8S9_9BACT</name>
<sequence>MGGHTLPMNTLETFYKSRLPHYTPIGGTFFVTFRIHNALPLSVMQALQWEYQREIERIRKTSLGAQARRALIAKARYAYFKQYDDRLDNRKSDRCFFSDPALCASLADHLHTFDDDLYELKAYCIMPNHAHLLLSLGNQLADHHHFLLDEDELVSSYQPLHRIMQRVKGASARFLNQELGRTGTFWQKDSYDHYVRNAKAYENILYYILRNPEKAGLVGDWRNYRFTYHA</sequence>
<dbReference type="SUPFAM" id="SSF143422">
    <property type="entry name" value="Transposase IS200-like"/>
    <property type="match status" value="1"/>
</dbReference>
<evidence type="ECO:0000313" key="3">
    <source>
        <dbReference type="Proteomes" id="UP000237662"/>
    </source>
</evidence>
<dbReference type="PANTHER" id="PTHR36966:SF1">
    <property type="entry name" value="REP-ASSOCIATED TYROSINE TRANSPOSASE"/>
    <property type="match status" value="1"/>
</dbReference>
<dbReference type="Gene3D" id="3.30.70.1290">
    <property type="entry name" value="Transposase IS200-like"/>
    <property type="match status" value="1"/>
</dbReference>
<keyword evidence="3" id="KW-1185">Reference proteome</keyword>
<gene>
    <name evidence="2" type="ORF">CLV84_0865</name>
</gene>
<dbReference type="GO" id="GO:0006313">
    <property type="term" value="P:DNA transposition"/>
    <property type="evidence" value="ECO:0007669"/>
    <property type="project" value="InterPro"/>
</dbReference>